<sequence>MSSTEAEVQSARGVWEKMYVDAEDNGTVVLIRMFTDHPDTKTYFTHFKGMDSTKEMKQSDQVGGHSKMVFIAINNMVQHLDNSKVFLGIVNPLGKTHATQLEIEPKNFRIICDIIFNQWRRNLAETAKLLLRRWPMKSALT</sequence>
<dbReference type="Proteomes" id="UP000694552">
    <property type="component" value="Unplaced"/>
</dbReference>
<dbReference type="AlphaFoldDB" id="A0A8C8BCK2"/>
<dbReference type="GO" id="GO:0005344">
    <property type="term" value="F:oxygen carrier activity"/>
    <property type="evidence" value="ECO:0007669"/>
    <property type="project" value="UniProtKB-KW"/>
</dbReference>
<name>A0A8C8BCK2_9STRI</name>
<organism evidence="17 18">
    <name type="scientific">Otus sunia</name>
    <name type="common">Oriental scops-owl</name>
    <dbReference type="NCBI Taxonomy" id="257818"/>
    <lineage>
        <taxon>Eukaryota</taxon>
        <taxon>Metazoa</taxon>
        <taxon>Chordata</taxon>
        <taxon>Craniata</taxon>
        <taxon>Vertebrata</taxon>
        <taxon>Euteleostomi</taxon>
        <taxon>Archelosauria</taxon>
        <taxon>Archosauria</taxon>
        <taxon>Dinosauria</taxon>
        <taxon>Saurischia</taxon>
        <taxon>Theropoda</taxon>
        <taxon>Coelurosauria</taxon>
        <taxon>Aves</taxon>
        <taxon>Neognathae</taxon>
        <taxon>Neoaves</taxon>
        <taxon>Telluraves</taxon>
        <taxon>Strigiformes</taxon>
        <taxon>Strigidae</taxon>
        <taxon>Otus</taxon>
    </lineage>
</organism>
<evidence type="ECO:0000313" key="17">
    <source>
        <dbReference type="Ensembl" id="ENSOSUP00000019242.1"/>
    </source>
</evidence>
<evidence type="ECO:0000256" key="9">
    <source>
        <dbReference type="ARBA" id="ARBA00044551"/>
    </source>
</evidence>
<evidence type="ECO:0000256" key="14">
    <source>
        <dbReference type="ARBA" id="ARBA00049899"/>
    </source>
</evidence>
<evidence type="ECO:0000256" key="3">
    <source>
        <dbReference type="ARBA" id="ARBA00022448"/>
    </source>
</evidence>
<dbReference type="InterPro" id="IPR000971">
    <property type="entry name" value="Globin"/>
</dbReference>
<comment type="catalytic activity">
    <reaction evidence="13">
        <text>Fe(III)-heme b-[protein] + nitric oxide + H2O = Fe(II)-heme b-[protein] + nitrite + 2 H(+)</text>
        <dbReference type="Rhea" id="RHEA:77711"/>
        <dbReference type="Rhea" id="RHEA-COMP:18975"/>
        <dbReference type="Rhea" id="RHEA-COMP:18976"/>
        <dbReference type="ChEBI" id="CHEBI:15377"/>
        <dbReference type="ChEBI" id="CHEBI:15378"/>
        <dbReference type="ChEBI" id="CHEBI:16301"/>
        <dbReference type="ChEBI" id="CHEBI:16480"/>
        <dbReference type="ChEBI" id="CHEBI:55376"/>
        <dbReference type="ChEBI" id="CHEBI:60344"/>
    </reaction>
    <physiologicalReaction direction="right-to-left" evidence="13">
        <dbReference type="Rhea" id="RHEA:77713"/>
    </physiologicalReaction>
</comment>
<keyword evidence="4 15" id="KW-0349">Heme</keyword>
<dbReference type="GO" id="GO:0004784">
    <property type="term" value="F:superoxide dismutase activity"/>
    <property type="evidence" value="ECO:0007669"/>
    <property type="project" value="UniProtKB-EC"/>
</dbReference>
<dbReference type="InterPro" id="IPR009050">
    <property type="entry name" value="Globin-like_sf"/>
</dbReference>
<evidence type="ECO:0000256" key="15">
    <source>
        <dbReference type="RuleBase" id="RU000356"/>
    </source>
</evidence>
<dbReference type="PROSITE" id="PS01033">
    <property type="entry name" value="GLOBIN"/>
    <property type="match status" value="1"/>
</dbReference>
<evidence type="ECO:0000256" key="7">
    <source>
        <dbReference type="ARBA" id="ARBA00023004"/>
    </source>
</evidence>
<accession>A0A8C8BCK2</accession>
<protein>
    <recommendedName>
        <fullName evidence="2">superoxide dismutase</fullName>
        <ecNumber evidence="2">1.15.1.1</ecNumber>
    </recommendedName>
    <alternativeName>
        <fullName evidence="9">Nitrite reductase CYGB</fullName>
    </alternativeName>
    <alternativeName>
        <fullName evidence="11">Pseudoperoxidase CYGB</fullName>
    </alternativeName>
    <alternativeName>
        <fullName evidence="10">Superoxide dismutase CYGB</fullName>
    </alternativeName>
</protein>
<keyword evidence="5 15" id="KW-0561">Oxygen transport</keyword>
<comment type="similarity">
    <text evidence="1 15">Belongs to the globin family.</text>
</comment>
<evidence type="ECO:0000256" key="5">
    <source>
        <dbReference type="ARBA" id="ARBA00022621"/>
    </source>
</evidence>
<evidence type="ECO:0000256" key="13">
    <source>
        <dbReference type="ARBA" id="ARBA00048118"/>
    </source>
</evidence>
<dbReference type="GO" id="GO:0020037">
    <property type="term" value="F:heme binding"/>
    <property type="evidence" value="ECO:0007669"/>
    <property type="project" value="InterPro"/>
</dbReference>
<comment type="catalytic activity">
    <reaction evidence="12">
        <text>2 superoxide + 2 H(+) = H2O2 + O2</text>
        <dbReference type="Rhea" id="RHEA:20696"/>
        <dbReference type="ChEBI" id="CHEBI:15378"/>
        <dbReference type="ChEBI" id="CHEBI:15379"/>
        <dbReference type="ChEBI" id="CHEBI:16240"/>
        <dbReference type="ChEBI" id="CHEBI:18421"/>
        <dbReference type="EC" id="1.15.1.1"/>
    </reaction>
    <physiologicalReaction direction="left-to-right" evidence="12">
        <dbReference type="Rhea" id="RHEA:20697"/>
    </physiologicalReaction>
</comment>
<evidence type="ECO:0000256" key="6">
    <source>
        <dbReference type="ARBA" id="ARBA00022723"/>
    </source>
</evidence>
<dbReference type="PRINTS" id="PR01906">
    <property type="entry name" value="FISHGLOBIN"/>
</dbReference>
<keyword evidence="7" id="KW-0408">Iron</keyword>
<feature type="domain" description="Globin" evidence="16">
    <location>
        <begin position="2"/>
        <end position="141"/>
    </location>
</feature>
<dbReference type="Ensembl" id="ENSOSUT00000019864.1">
    <property type="protein sequence ID" value="ENSOSUP00000019242.1"/>
    <property type="gene ID" value="ENSOSUG00000013538.1"/>
</dbReference>
<evidence type="ECO:0000256" key="1">
    <source>
        <dbReference type="ARBA" id="ARBA00008705"/>
    </source>
</evidence>
<dbReference type="GO" id="GO:0005506">
    <property type="term" value="F:iron ion binding"/>
    <property type="evidence" value="ECO:0007669"/>
    <property type="project" value="InterPro"/>
</dbReference>
<evidence type="ECO:0000256" key="11">
    <source>
        <dbReference type="ARBA" id="ARBA00044569"/>
    </source>
</evidence>
<keyword evidence="18" id="KW-1185">Reference proteome</keyword>
<keyword evidence="3 15" id="KW-0813">Transport</keyword>
<evidence type="ECO:0000256" key="10">
    <source>
        <dbReference type="ARBA" id="ARBA00044562"/>
    </source>
</evidence>
<reference evidence="17" key="2">
    <citation type="submission" date="2025-09" db="UniProtKB">
        <authorList>
            <consortium name="Ensembl"/>
        </authorList>
    </citation>
    <scope>IDENTIFICATION</scope>
</reference>
<keyword evidence="6" id="KW-0479">Metal-binding</keyword>
<evidence type="ECO:0000256" key="2">
    <source>
        <dbReference type="ARBA" id="ARBA00012682"/>
    </source>
</evidence>
<dbReference type="PANTHER" id="PTHR46783">
    <property type="entry name" value="CYTOGLOBIN"/>
    <property type="match status" value="1"/>
</dbReference>
<comment type="catalytic activity">
    <reaction evidence="8">
        <text>Fe(II)-heme b-[protein] + nitric oxide + O2 = Fe(III)-heme b-[protein] + nitrate</text>
        <dbReference type="Rhea" id="RHEA:78091"/>
        <dbReference type="Rhea" id="RHEA-COMP:18975"/>
        <dbReference type="Rhea" id="RHEA-COMP:18976"/>
        <dbReference type="ChEBI" id="CHEBI:15379"/>
        <dbReference type="ChEBI" id="CHEBI:16480"/>
        <dbReference type="ChEBI" id="CHEBI:17632"/>
        <dbReference type="ChEBI" id="CHEBI:55376"/>
        <dbReference type="ChEBI" id="CHEBI:60344"/>
    </reaction>
    <physiologicalReaction direction="left-to-right" evidence="8">
        <dbReference type="Rhea" id="RHEA:78092"/>
    </physiologicalReaction>
</comment>
<dbReference type="Gene3D" id="6.10.140.2100">
    <property type="match status" value="1"/>
</dbReference>
<proteinExistence type="inferred from homology"/>
<reference evidence="17" key="1">
    <citation type="submission" date="2025-08" db="UniProtKB">
        <authorList>
            <consortium name="Ensembl"/>
        </authorList>
    </citation>
    <scope>IDENTIFICATION</scope>
</reference>
<dbReference type="EC" id="1.15.1.1" evidence="2"/>
<evidence type="ECO:0000313" key="18">
    <source>
        <dbReference type="Proteomes" id="UP000694552"/>
    </source>
</evidence>
<comment type="catalytic activity">
    <reaction evidence="14">
        <text>H2O2 + AH2 = A + 2 H2O</text>
        <dbReference type="Rhea" id="RHEA:30275"/>
        <dbReference type="ChEBI" id="CHEBI:13193"/>
        <dbReference type="ChEBI" id="CHEBI:15377"/>
        <dbReference type="ChEBI" id="CHEBI:16240"/>
        <dbReference type="ChEBI" id="CHEBI:17499"/>
    </reaction>
    <physiologicalReaction direction="left-to-right" evidence="14">
        <dbReference type="Rhea" id="RHEA:30276"/>
    </physiologicalReaction>
</comment>
<evidence type="ECO:0000259" key="16">
    <source>
        <dbReference type="PROSITE" id="PS01033"/>
    </source>
</evidence>
<evidence type="ECO:0000256" key="12">
    <source>
        <dbReference type="ARBA" id="ARBA00047393"/>
    </source>
</evidence>
<dbReference type="SUPFAM" id="SSF46458">
    <property type="entry name" value="Globin-like"/>
    <property type="match status" value="1"/>
</dbReference>
<dbReference type="PANTHER" id="PTHR46783:SF3">
    <property type="entry name" value="GLOBIN FAMILY PROFILE DOMAIN-CONTAINING PROTEIN"/>
    <property type="match status" value="1"/>
</dbReference>
<dbReference type="GO" id="GO:0019825">
    <property type="term" value="F:oxygen binding"/>
    <property type="evidence" value="ECO:0007669"/>
    <property type="project" value="InterPro"/>
</dbReference>
<evidence type="ECO:0000256" key="4">
    <source>
        <dbReference type="ARBA" id="ARBA00022617"/>
    </source>
</evidence>
<dbReference type="InterPro" id="IPR013314">
    <property type="entry name" value="Globin_lamprey/hagfish"/>
</dbReference>
<dbReference type="Pfam" id="PF00042">
    <property type="entry name" value="Globin"/>
    <property type="match status" value="1"/>
</dbReference>
<evidence type="ECO:0000256" key="8">
    <source>
        <dbReference type="ARBA" id="ARBA00044448"/>
    </source>
</evidence>